<keyword evidence="4" id="KW-1133">Transmembrane helix</keyword>
<dbReference type="GO" id="GO:0006654">
    <property type="term" value="P:phosphatidic acid biosynthetic process"/>
    <property type="evidence" value="ECO:0007669"/>
    <property type="project" value="TreeGrafter"/>
</dbReference>
<feature type="transmembrane region" description="Helical" evidence="4">
    <location>
        <begin position="258"/>
        <end position="279"/>
    </location>
</feature>
<evidence type="ECO:0000256" key="2">
    <source>
        <dbReference type="ARBA" id="ARBA00022679"/>
    </source>
</evidence>
<keyword evidence="4" id="KW-0812">Transmembrane</keyword>
<reference evidence="6 7" key="1">
    <citation type="submission" date="2019-04" db="EMBL/GenBank/DDBJ databases">
        <title>Sphingobacterium olei sp. nov., isolated from oil-contaminated soil.</title>
        <authorList>
            <person name="Liu B."/>
        </authorList>
    </citation>
    <scope>NUCLEOTIDE SEQUENCE [LARGE SCALE GENOMIC DNA]</scope>
    <source>
        <strain evidence="6 7">Y3L14</strain>
    </source>
</reference>
<evidence type="ECO:0000313" key="7">
    <source>
        <dbReference type="Proteomes" id="UP000309872"/>
    </source>
</evidence>
<dbReference type="SMART" id="SM00563">
    <property type="entry name" value="PlsC"/>
    <property type="match status" value="1"/>
</dbReference>
<sequence>MLYSLLRNFIKIGLHWYIADAQVVHLERAKFQGPTLILSNHPNSFFDALLIAAYAPVKIHYLVRGDIFRHPFANFILRSLYMLPIYKKSDDPEYVVKNEFTYDTCMQILRDGKHILIFPEGKSHNLWYLQQFMKNGISMLLERSFKRNIPLQVQAYALNYNSFLSVPKSVSIEALHTVDSTEYIENGFLQVESIISLTQEELKKNMPGVPVHPDVLAENTKKMLFVPAKIGYYIQYWFYKLWKNYIAKKTEGTIFYDSLLFGALLFSYPILVLLLSILVGNLLGFWWGVFVFILLPSTSYCLSKYQNIKVETDLDNERVNYF</sequence>
<organism evidence="6 7">
    <name type="scientific">Sphingobacterium alkalisoli</name>
    <dbReference type="NCBI Taxonomy" id="1874115"/>
    <lineage>
        <taxon>Bacteria</taxon>
        <taxon>Pseudomonadati</taxon>
        <taxon>Bacteroidota</taxon>
        <taxon>Sphingobacteriia</taxon>
        <taxon>Sphingobacteriales</taxon>
        <taxon>Sphingobacteriaceae</taxon>
        <taxon>Sphingobacterium</taxon>
    </lineage>
</organism>
<keyword evidence="2" id="KW-0808">Transferase</keyword>
<protein>
    <recommendedName>
        <fullName evidence="5">Phospholipid/glycerol acyltransferase domain-containing protein</fullName>
    </recommendedName>
</protein>
<keyword evidence="7" id="KW-1185">Reference proteome</keyword>
<dbReference type="RefSeq" id="WP_136820268.1">
    <property type="nucleotide sequence ID" value="NZ_BMJX01000002.1"/>
</dbReference>
<dbReference type="EMBL" id="SUKA01000002">
    <property type="protein sequence ID" value="TJY66919.1"/>
    <property type="molecule type" value="Genomic_DNA"/>
</dbReference>
<evidence type="ECO:0000256" key="1">
    <source>
        <dbReference type="ARBA" id="ARBA00005189"/>
    </source>
</evidence>
<dbReference type="PANTHER" id="PTHR10434">
    <property type="entry name" value="1-ACYL-SN-GLYCEROL-3-PHOSPHATE ACYLTRANSFERASE"/>
    <property type="match status" value="1"/>
</dbReference>
<dbReference type="OrthoDB" id="9806008at2"/>
<dbReference type="PANTHER" id="PTHR10434:SF11">
    <property type="entry name" value="1-ACYL-SN-GLYCEROL-3-PHOSPHATE ACYLTRANSFERASE"/>
    <property type="match status" value="1"/>
</dbReference>
<dbReference type="InterPro" id="IPR002123">
    <property type="entry name" value="Plipid/glycerol_acylTrfase"/>
</dbReference>
<dbReference type="GO" id="GO:0003841">
    <property type="term" value="F:1-acylglycerol-3-phosphate O-acyltransferase activity"/>
    <property type="evidence" value="ECO:0007669"/>
    <property type="project" value="TreeGrafter"/>
</dbReference>
<evidence type="ECO:0000256" key="3">
    <source>
        <dbReference type="ARBA" id="ARBA00023315"/>
    </source>
</evidence>
<dbReference type="Pfam" id="PF01553">
    <property type="entry name" value="Acyltransferase"/>
    <property type="match status" value="1"/>
</dbReference>
<proteinExistence type="predicted"/>
<feature type="domain" description="Phospholipid/glycerol acyltransferase" evidence="5">
    <location>
        <begin position="35"/>
        <end position="161"/>
    </location>
</feature>
<evidence type="ECO:0000313" key="6">
    <source>
        <dbReference type="EMBL" id="TJY66919.1"/>
    </source>
</evidence>
<keyword evidence="4" id="KW-0472">Membrane</keyword>
<feature type="transmembrane region" description="Helical" evidence="4">
    <location>
        <begin position="285"/>
        <end position="302"/>
    </location>
</feature>
<dbReference type="Proteomes" id="UP000309872">
    <property type="component" value="Unassembled WGS sequence"/>
</dbReference>
<name>A0A4V5LYK3_9SPHI</name>
<accession>A0A4V5LYK3</accession>
<comment type="caution">
    <text evidence="6">The sequence shown here is derived from an EMBL/GenBank/DDBJ whole genome shotgun (WGS) entry which is preliminary data.</text>
</comment>
<dbReference type="SUPFAM" id="SSF69593">
    <property type="entry name" value="Glycerol-3-phosphate (1)-acyltransferase"/>
    <property type="match status" value="1"/>
</dbReference>
<evidence type="ECO:0000259" key="5">
    <source>
        <dbReference type="SMART" id="SM00563"/>
    </source>
</evidence>
<comment type="pathway">
    <text evidence="1">Lipid metabolism.</text>
</comment>
<dbReference type="AlphaFoldDB" id="A0A4V5LYK3"/>
<keyword evidence="3" id="KW-0012">Acyltransferase</keyword>
<evidence type="ECO:0000256" key="4">
    <source>
        <dbReference type="SAM" id="Phobius"/>
    </source>
</evidence>
<gene>
    <name evidence="6" type="ORF">FAZ19_08425</name>
</gene>